<sequence>MRIQAQEMQKTFEEILIGRSVPSDIAQIAARNFTQTSLDGVYSHGVNRFPRLIEYLDKGVVNPQGRPECVARVGNLERWDGRMGLGNVNATLAMDRACDLAAENGMGLVAIANTNHWMRAGAYGWQAANRGCIALCWTNTMPNMPAWGGKEPKLGNNPLVVAIPQSDGNHVVLDCAMSQFAYGKIEMARMQSQQLPVPGGWDTKGNITTDPAEIERSQRVLPIGYWKGSGLSLVLDLVAAILSGGNTVTDVGTRYTEEVGLSQVMLAIDPSHMNTKAMTDGIIQRVLEDIQSSTPAQPGESIRYPGQREKKVRAENQAQGIPVLDEVWEKICQLKG</sequence>
<dbReference type="InterPro" id="IPR043144">
    <property type="entry name" value="Mal/L-sulf/L-lact_DH-like_ah"/>
</dbReference>
<dbReference type="PANTHER" id="PTHR11091:SF3">
    <property type="entry name" value="2,3-DIKETO-L-GULONATE REDUCTASE"/>
    <property type="match status" value="1"/>
</dbReference>
<dbReference type="Gene3D" id="3.30.1370.60">
    <property type="entry name" value="Hypothetical oxidoreductase yiak, domain 2"/>
    <property type="match status" value="1"/>
</dbReference>
<dbReference type="InterPro" id="IPR043143">
    <property type="entry name" value="Mal/L-sulf/L-lact_DH-like_NADP"/>
</dbReference>
<dbReference type="EMBL" id="JAHLFP010000004">
    <property type="protein sequence ID" value="MBU3805374.1"/>
    <property type="molecule type" value="Genomic_DNA"/>
</dbReference>
<proteinExistence type="predicted"/>
<protein>
    <submittedName>
        <fullName evidence="2">3-dehydro-L-gulonate 2-dehydrogenase</fullName>
        <ecNumber evidence="2">1.1.1.130</ecNumber>
    </submittedName>
</protein>
<evidence type="ECO:0000313" key="2">
    <source>
        <dbReference type="EMBL" id="MBU3805374.1"/>
    </source>
</evidence>
<gene>
    <name evidence="2" type="primary">yiaK</name>
    <name evidence="2" type="ORF">H9882_00510</name>
</gene>
<evidence type="ECO:0000313" key="3">
    <source>
        <dbReference type="Proteomes" id="UP000713596"/>
    </source>
</evidence>
<reference evidence="2" key="1">
    <citation type="journal article" date="2021" name="PeerJ">
        <title>Extensive microbial diversity within the chicken gut microbiome revealed by metagenomics and culture.</title>
        <authorList>
            <person name="Gilroy R."/>
            <person name="Ravi A."/>
            <person name="Getino M."/>
            <person name="Pursley I."/>
            <person name="Horton D.L."/>
            <person name="Alikhan N.F."/>
            <person name="Baker D."/>
            <person name="Gharbi K."/>
            <person name="Hall N."/>
            <person name="Watson M."/>
            <person name="Adriaenssens E.M."/>
            <person name="Foster-Nyarko E."/>
            <person name="Jarju S."/>
            <person name="Secka A."/>
            <person name="Antonio M."/>
            <person name="Oren A."/>
            <person name="Chaudhuri R.R."/>
            <person name="La Ragione R."/>
            <person name="Hildebrand F."/>
            <person name="Pallen M.J."/>
        </authorList>
    </citation>
    <scope>NUCLEOTIDE SEQUENCE</scope>
    <source>
        <strain evidence="2">B5_2728</strain>
    </source>
</reference>
<keyword evidence="1 2" id="KW-0560">Oxidoreductase</keyword>
<dbReference type="AlphaFoldDB" id="A0A948WQ38"/>
<dbReference type="InterPro" id="IPR003767">
    <property type="entry name" value="Malate/L-lactate_DH-like"/>
</dbReference>
<dbReference type="Proteomes" id="UP000713596">
    <property type="component" value="Unassembled WGS sequence"/>
</dbReference>
<dbReference type="InterPro" id="IPR036111">
    <property type="entry name" value="Mal/L-sulfo/L-lacto_DH-like_sf"/>
</dbReference>
<dbReference type="PANTHER" id="PTHR11091">
    <property type="entry name" value="OXIDOREDUCTASE-RELATED"/>
    <property type="match status" value="1"/>
</dbReference>
<dbReference type="NCBIfam" id="NF009750">
    <property type="entry name" value="PRK13260.1"/>
    <property type="match status" value="1"/>
</dbReference>
<dbReference type="Pfam" id="PF02615">
    <property type="entry name" value="Ldh_2"/>
    <property type="match status" value="1"/>
</dbReference>
<organism evidence="2 3">
    <name type="scientific">Candidatus Allofournierella pullistercoris</name>
    <dbReference type="NCBI Taxonomy" id="2838597"/>
    <lineage>
        <taxon>Bacteria</taxon>
        <taxon>Bacillati</taxon>
        <taxon>Bacillota</taxon>
        <taxon>Clostridia</taxon>
        <taxon>Eubacteriales</taxon>
        <taxon>Oscillospiraceae</taxon>
        <taxon>Allofournierella</taxon>
    </lineage>
</organism>
<dbReference type="SUPFAM" id="SSF89733">
    <property type="entry name" value="L-sulfolactate dehydrogenase-like"/>
    <property type="match status" value="1"/>
</dbReference>
<name>A0A948WQ38_9FIRM</name>
<dbReference type="EC" id="1.1.1.130" evidence="2"/>
<dbReference type="Gene3D" id="1.10.1530.10">
    <property type="match status" value="1"/>
</dbReference>
<evidence type="ECO:0000256" key="1">
    <source>
        <dbReference type="ARBA" id="ARBA00023002"/>
    </source>
</evidence>
<reference evidence="2" key="2">
    <citation type="submission" date="2021-04" db="EMBL/GenBank/DDBJ databases">
        <authorList>
            <person name="Gilroy R."/>
        </authorList>
    </citation>
    <scope>NUCLEOTIDE SEQUENCE</scope>
    <source>
        <strain evidence="2">B5_2728</strain>
    </source>
</reference>
<accession>A0A948WQ38</accession>
<comment type="caution">
    <text evidence="2">The sequence shown here is derived from an EMBL/GenBank/DDBJ whole genome shotgun (WGS) entry which is preliminary data.</text>
</comment>
<dbReference type="GO" id="GO:0047559">
    <property type="term" value="F:3-dehydro-L-gulonate 2-dehydrogenase activity"/>
    <property type="evidence" value="ECO:0007669"/>
    <property type="project" value="UniProtKB-EC"/>
</dbReference>